<dbReference type="Proteomes" id="UP000198406">
    <property type="component" value="Unassembled WGS sequence"/>
</dbReference>
<dbReference type="InterPro" id="IPR020843">
    <property type="entry name" value="ER"/>
</dbReference>
<dbReference type="OrthoDB" id="3509362at2759"/>
<dbReference type="Gene3D" id="3.90.180.10">
    <property type="entry name" value="Medium-chain alcohol dehydrogenases, catalytic domain"/>
    <property type="match status" value="1"/>
</dbReference>
<dbReference type="Gene3D" id="3.40.50.720">
    <property type="entry name" value="NAD(P)-binding Rossmann-like Domain"/>
    <property type="match status" value="1"/>
</dbReference>
<name>A0A1Z5KFN6_FISSO</name>
<dbReference type="InterPro" id="IPR011032">
    <property type="entry name" value="GroES-like_sf"/>
</dbReference>
<dbReference type="Pfam" id="PF08240">
    <property type="entry name" value="ADH_N"/>
    <property type="match status" value="1"/>
</dbReference>
<dbReference type="InParanoid" id="A0A1Z5KFN6"/>
<accession>A0A1Z5KFN6</accession>
<sequence>MLALAATEAGEFRQTVSLQTVDIPTDPPDFLLVQVAWSDLNPVDLQKLHSRTTDFPFVSGFSGSGIVQETSDEVAFPVGASVCFLLDPTKKSGSYAQYCRVDRRAAALVPPQITLKEAASIPLAGCTAYESLRKLGLLTESTTSVQTLLIVGGAGGVGSWATRIARAWHPNLEIICTSDTSRDWCLANGASRCIPHVLQELPGGPHGSVDAILCLTEPTPTLMNAMSEVIRPYGSICLVVAGPSIRSLNLDFVFFKSVTVYTETVFSCFRTQFSHSQPSKMMAQILNWMSTGRICAPLSPCLDEIDADWTKATVPNGILERLHSGHVQGKLVMRIGDSSVAGNVHDTDFVDAR</sequence>
<evidence type="ECO:0000313" key="3">
    <source>
        <dbReference type="Proteomes" id="UP000198406"/>
    </source>
</evidence>
<dbReference type="PANTHER" id="PTHR43482:SF1">
    <property type="entry name" value="PROTEIN AST1-RELATED"/>
    <property type="match status" value="1"/>
</dbReference>
<dbReference type="PANTHER" id="PTHR43482">
    <property type="entry name" value="PROTEIN AST1-RELATED"/>
    <property type="match status" value="1"/>
</dbReference>
<dbReference type="InterPro" id="IPR052585">
    <property type="entry name" value="Lipid_raft_assoc_Zn_ADH"/>
</dbReference>
<dbReference type="AlphaFoldDB" id="A0A1Z5KFN6"/>
<dbReference type="InterPro" id="IPR013154">
    <property type="entry name" value="ADH-like_N"/>
</dbReference>
<dbReference type="InterPro" id="IPR036291">
    <property type="entry name" value="NAD(P)-bd_dom_sf"/>
</dbReference>
<dbReference type="SUPFAM" id="SSF50129">
    <property type="entry name" value="GroES-like"/>
    <property type="match status" value="1"/>
</dbReference>
<dbReference type="SMART" id="SM00829">
    <property type="entry name" value="PKS_ER"/>
    <property type="match status" value="1"/>
</dbReference>
<proteinExistence type="predicted"/>
<gene>
    <name evidence="2" type="ORF">FisN_2Lh213</name>
</gene>
<feature type="domain" description="Enoyl reductase (ER)" evidence="1">
    <location>
        <begin position="13"/>
        <end position="333"/>
    </location>
</feature>
<protein>
    <recommendedName>
        <fullName evidence="1">Enoyl reductase (ER) domain-containing protein</fullName>
    </recommendedName>
</protein>
<evidence type="ECO:0000313" key="2">
    <source>
        <dbReference type="EMBL" id="GAX24935.1"/>
    </source>
</evidence>
<dbReference type="GO" id="GO:0016491">
    <property type="term" value="F:oxidoreductase activity"/>
    <property type="evidence" value="ECO:0007669"/>
    <property type="project" value="InterPro"/>
</dbReference>
<dbReference type="EMBL" id="BDSP01000218">
    <property type="protein sequence ID" value="GAX24935.1"/>
    <property type="molecule type" value="Genomic_DNA"/>
</dbReference>
<evidence type="ECO:0000259" key="1">
    <source>
        <dbReference type="SMART" id="SM00829"/>
    </source>
</evidence>
<organism evidence="2 3">
    <name type="scientific">Fistulifera solaris</name>
    <name type="common">Oleaginous diatom</name>
    <dbReference type="NCBI Taxonomy" id="1519565"/>
    <lineage>
        <taxon>Eukaryota</taxon>
        <taxon>Sar</taxon>
        <taxon>Stramenopiles</taxon>
        <taxon>Ochrophyta</taxon>
        <taxon>Bacillariophyta</taxon>
        <taxon>Bacillariophyceae</taxon>
        <taxon>Bacillariophycidae</taxon>
        <taxon>Naviculales</taxon>
        <taxon>Naviculaceae</taxon>
        <taxon>Fistulifera</taxon>
    </lineage>
</organism>
<dbReference type="SUPFAM" id="SSF51735">
    <property type="entry name" value="NAD(P)-binding Rossmann-fold domains"/>
    <property type="match status" value="1"/>
</dbReference>
<comment type="caution">
    <text evidence="2">The sequence shown here is derived from an EMBL/GenBank/DDBJ whole genome shotgun (WGS) entry which is preliminary data.</text>
</comment>
<keyword evidence="3" id="KW-1185">Reference proteome</keyword>
<reference evidence="2 3" key="1">
    <citation type="journal article" date="2015" name="Plant Cell">
        <title>Oil accumulation by the oleaginous diatom Fistulifera solaris as revealed by the genome and transcriptome.</title>
        <authorList>
            <person name="Tanaka T."/>
            <person name="Maeda Y."/>
            <person name="Veluchamy A."/>
            <person name="Tanaka M."/>
            <person name="Abida H."/>
            <person name="Marechal E."/>
            <person name="Bowler C."/>
            <person name="Muto M."/>
            <person name="Sunaga Y."/>
            <person name="Tanaka M."/>
            <person name="Yoshino T."/>
            <person name="Taniguchi T."/>
            <person name="Fukuda Y."/>
            <person name="Nemoto M."/>
            <person name="Matsumoto M."/>
            <person name="Wong P.S."/>
            <person name="Aburatani S."/>
            <person name="Fujibuchi W."/>
        </authorList>
    </citation>
    <scope>NUCLEOTIDE SEQUENCE [LARGE SCALE GENOMIC DNA]</scope>
    <source>
        <strain evidence="2 3">JPCC DA0580</strain>
    </source>
</reference>